<comment type="pathway">
    <text evidence="3 12">Carbohydrate degradation; pentose phosphate pathway; D-glyceraldehyde 3-phosphate and beta-D-fructose 6-phosphate from D-ribose 5-phosphate and D-xylulose 5-phosphate (non-oxidative stage): step 2/3.</text>
</comment>
<dbReference type="PANTHER" id="PTHR10683:SF31">
    <property type="entry name" value="TRANSALDOLASE"/>
    <property type="match status" value="1"/>
</dbReference>
<accession>A0ABW6RYT9</accession>
<evidence type="ECO:0000256" key="9">
    <source>
        <dbReference type="ARBA" id="ARBA00023126"/>
    </source>
</evidence>
<evidence type="ECO:0000256" key="8">
    <source>
        <dbReference type="ARBA" id="ARBA00022679"/>
    </source>
</evidence>
<evidence type="ECO:0000256" key="1">
    <source>
        <dbReference type="ARBA" id="ARBA00003518"/>
    </source>
</evidence>
<dbReference type="HAMAP" id="MF_00493">
    <property type="entry name" value="Transaldolase_2"/>
    <property type="match status" value="1"/>
</dbReference>
<protein>
    <recommendedName>
        <fullName evidence="6 12">Transaldolase</fullName>
        <ecNumber evidence="5 12">2.2.1.2</ecNumber>
    </recommendedName>
</protein>
<dbReference type="Proteomes" id="UP001601992">
    <property type="component" value="Unassembled WGS sequence"/>
</dbReference>
<reference evidence="13 14" key="1">
    <citation type="submission" date="2024-10" db="EMBL/GenBank/DDBJ databases">
        <title>The Natural Products Discovery Center: Release of the First 8490 Sequenced Strains for Exploring Actinobacteria Biosynthetic Diversity.</title>
        <authorList>
            <person name="Kalkreuter E."/>
            <person name="Kautsar S.A."/>
            <person name="Yang D."/>
            <person name="Bader C.D."/>
            <person name="Teijaro C.N."/>
            <person name="Fluegel L."/>
            <person name="Davis C.M."/>
            <person name="Simpson J.R."/>
            <person name="Lauterbach L."/>
            <person name="Steele A.D."/>
            <person name="Gui C."/>
            <person name="Meng S."/>
            <person name="Li G."/>
            <person name="Viehrig K."/>
            <person name="Ye F."/>
            <person name="Su P."/>
            <person name="Kiefer A.F."/>
            <person name="Nichols A."/>
            <person name="Cepeda A.J."/>
            <person name="Yan W."/>
            <person name="Fan B."/>
            <person name="Jiang Y."/>
            <person name="Adhikari A."/>
            <person name="Zheng C.-J."/>
            <person name="Schuster L."/>
            <person name="Cowan T.M."/>
            <person name="Smanski M.J."/>
            <person name="Chevrette M.G."/>
            <person name="De Carvalho L.P.S."/>
            <person name="Shen B."/>
        </authorList>
    </citation>
    <scope>NUCLEOTIDE SEQUENCE [LARGE SCALE GENOMIC DNA]</scope>
    <source>
        <strain evidence="13 14">NPDC002593</strain>
    </source>
</reference>
<keyword evidence="10 12" id="KW-0704">Schiff base</keyword>
<feature type="active site" description="Schiff-base intermediate with substrate" evidence="12">
    <location>
        <position position="140"/>
    </location>
</feature>
<evidence type="ECO:0000256" key="5">
    <source>
        <dbReference type="ARBA" id="ARBA00013151"/>
    </source>
</evidence>
<evidence type="ECO:0000256" key="3">
    <source>
        <dbReference type="ARBA" id="ARBA00004857"/>
    </source>
</evidence>
<comment type="function">
    <text evidence="1 12">Transaldolase is important for the balance of metabolites in the pentose-phosphate pathway.</text>
</comment>
<evidence type="ECO:0000313" key="13">
    <source>
        <dbReference type="EMBL" id="MFF3569191.1"/>
    </source>
</evidence>
<dbReference type="NCBIfam" id="TIGR00876">
    <property type="entry name" value="tal_mycobact"/>
    <property type="match status" value="1"/>
</dbReference>
<dbReference type="EC" id="2.2.1.2" evidence="5 12"/>
<dbReference type="SUPFAM" id="SSF51569">
    <property type="entry name" value="Aldolase"/>
    <property type="match status" value="1"/>
</dbReference>
<keyword evidence="14" id="KW-1185">Reference proteome</keyword>
<dbReference type="CDD" id="cd00955">
    <property type="entry name" value="Transaldolase_like"/>
    <property type="match status" value="1"/>
</dbReference>
<dbReference type="PANTHER" id="PTHR10683">
    <property type="entry name" value="TRANSALDOLASE"/>
    <property type="match status" value="1"/>
</dbReference>
<dbReference type="InterPro" id="IPR018225">
    <property type="entry name" value="Transaldolase_AS"/>
</dbReference>
<dbReference type="InterPro" id="IPR004732">
    <property type="entry name" value="Transaldolase_2"/>
</dbReference>
<gene>
    <name evidence="12 13" type="primary">tal</name>
    <name evidence="13" type="ORF">ACFYXQ_15575</name>
</gene>
<name>A0ABW6RYT9_9NOCA</name>
<evidence type="ECO:0000256" key="4">
    <source>
        <dbReference type="ARBA" id="ARBA00008426"/>
    </source>
</evidence>
<dbReference type="RefSeq" id="WP_387403946.1">
    <property type="nucleotide sequence ID" value="NZ_JBIAQY010000004.1"/>
</dbReference>
<dbReference type="EMBL" id="JBIAQY010000004">
    <property type="protein sequence ID" value="MFF3569191.1"/>
    <property type="molecule type" value="Genomic_DNA"/>
</dbReference>
<sequence>MSDPLKQLADEGVSIWLDDLSRHRLVSGDLERRVQGGSVVGVTTNPTIFHNALADTSLYEEEMRTFARLGISTADAVRIITCGDVRAACDVLRPVYESSGGQDGRVSIEVDPASAHHTNRTVAEAGLLWWLVDRPNLMIKIPATPAGLPAITACLARGLSVNVTLIFSVERYYEVMDAFLSGLEQARTNGHDLSRIGSVASFFVSRVDAEVDRRLDELGTPAAQQLRGLAAIANATLAYEAYERTLRGSRWVRLAEAGAQPQRPLWASTGVKDPAYEDTRYVIDLVARGTVNTVPEATLAAVADHGRVGGDRLTGGYATARTVFERLTELGIDMGEVVAKLEREGVAKFQDSWRALLADITTALDGYRSALTGEQ</sequence>
<dbReference type="GO" id="GO:0004801">
    <property type="term" value="F:transaldolase activity"/>
    <property type="evidence" value="ECO:0007669"/>
    <property type="project" value="UniProtKB-EC"/>
</dbReference>
<evidence type="ECO:0000256" key="12">
    <source>
        <dbReference type="HAMAP-Rule" id="MF_00493"/>
    </source>
</evidence>
<evidence type="ECO:0000256" key="7">
    <source>
        <dbReference type="ARBA" id="ARBA00022490"/>
    </source>
</evidence>
<dbReference type="InterPro" id="IPR001585">
    <property type="entry name" value="TAL/FSA"/>
</dbReference>
<dbReference type="Pfam" id="PF00923">
    <property type="entry name" value="TAL_FSA"/>
    <property type="match status" value="1"/>
</dbReference>
<proteinExistence type="inferred from homology"/>
<evidence type="ECO:0000256" key="10">
    <source>
        <dbReference type="ARBA" id="ARBA00023270"/>
    </source>
</evidence>
<keyword evidence="13" id="KW-0560">Oxidoreductase</keyword>
<evidence type="ECO:0000256" key="6">
    <source>
        <dbReference type="ARBA" id="ARBA00018292"/>
    </source>
</evidence>
<comment type="subcellular location">
    <subcellularLocation>
        <location evidence="2 12">Cytoplasm</location>
    </subcellularLocation>
</comment>
<dbReference type="NCBIfam" id="NF002881">
    <property type="entry name" value="PRK03343.1"/>
    <property type="match status" value="1"/>
</dbReference>
<dbReference type="GO" id="GO:0016491">
    <property type="term" value="F:oxidoreductase activity"/>
    <property type="evidence" value="ECO:0007669"/>
    <property type="project" value="UniProtKB-KW"/>
</dbReference>
<comment type="caution">
    <text evidence="13">The sequence shown here is derived from an EMBL/GenBank/DDBJ whole genome shotgun (WGS) entry which is preliminary data.</text>
</comment>
<keyword evidence="8 12" id="KW-0808">Transferase</keyword>
<dbReference type="InterPro" id="IPR013785">
    <property type="entry name" value="Aldolase_TIM"/>
</dbReference>
<dbReference type="PIRSF" id="PIRSF036915">
    <property type="entry name" value="Trnald_Bac_Plnt"/>
    <property type="match status" value="1"/>
</dbReference>
<dbReference type="PROSITE" id="PS01054">
    <property type="entry name" value="TRANSALDOLASE_1"/>
    <property type="match status" value="1"/>
</dbReference>
<comment type="catalytic activity">
    <reaction evidence="11 12">
        <text>D-sedoheptulose 7-phosphate + D-glyceraldehyde 3-phosphate = D-erythrose 4-phosphate + beta-D-fructose 6-phosphate</text>
        <dbReference type="Rhea" id="RHEA:17053"/>
        <dbReference type="ChEBI" id="CHEBI:16897"/>
        <dbReference type="ChEBI" id="CHEBI:57483"/>
        <dbReference type="ChEBI" id="CHEBI:57634"/>
        <dbReference type="ChEBI" id="CHEBI:59776"/>
        <dbReference type="EC" id="2.2.1.2"/>
    </reaction>
</comment>
<dbReference type="Gene3D" id="3.20.20.70">
    <property type="entry name" value="Aldolase class I"/>
    <property type="match status" value="1"/>
</dbReference>
<evidence type="ECO:0000256" key="2">
    <source>
        <dbReference type="ARBA" id="ARBA00004496"/>
    </source>
</evidence>
<evidence type="ECO:0000313" key="14">
    <source>
        <dbReference type="Proteomes" id="UP001601992"/>
    </source>
</evidence>
<organism evidence="13 14">
    <name type="scientific">Nocardia jiangxiensis</name>
    <dbReference type="NCBI Taxonomy" id="282685"/>
    <lineage>
        <taxon>Bacteria</taxon>
        <taxon>Bacillati</taxon>
        <taxon>Actinomycetota</taxon>
        <taxon>Actinomycetes</taxon>
        <taxon>Mycobacteriales</taxon>
        <taxon>Nocardiaceae</taxon>
        <taxon>Nocardia</taxon>
    </lineage>
</organism>
<keyword evidence="9 12" id="KW-0570">Pentose shunt</keyword>
<evidence type="ECO:0000256" key="11">
    <source>
        <dbReference type="ARBA" id="ARBA00048810"/>
    </source>
</evidence>
<keyword evidence="7 12" id="KW-0963">Cytoplasm</keyword>
<comment type="similarity">
    <text evidence="4 12">Belongs to the transaldolase family. Type 2 subfamily.</text>
</comment>